<reference evidence="8 9" key="1">
    <citation type="submission" date="2016-10" db="EMBL/GenBank/DDBJ databases">
        <authorList>
            <person name="de Groot N.N."/>
        </authorList>
    </citation>
    <scope>NUCLEOTIDE SEQUENCE [LARGE SCALE GENOMIC DNA]</scope>
    <source>
        <strain evidence="8 9">SP2</strain>
    </source>
</reference>
<evidence type="ECO:0000256" key="3">
    <source>
        <dbReference type="ARBA" id="ARBA00022723"/>
    </source>
</evidence>
<dbReference type="InterPro" id="IPR011254">
    <property type="entry name" value="Prismane-like_sf"/>
</dbReference>
<evidence type="ECO:0000256" key="7">
    <source>
        <dbReference type="HAMAP-Rule" id="MF_00069"/>
    </source>
</evidence>
<dbReference type="AlphaFoldDB" id="A0A1I3R2Q0"/>
<evidence type="ECO:0000256" key="1">
    <source>
        <dbReference type="ARBA" id="ARBA00022485"/>
    </source>
</evidence>
<feature type="binding site" evidence="7">
    <location>
        <position position="494"/>
    </location>
    <ligand>
        <name>hybrid [4Fe-2O-2S] cluster</name>
        <dbReference type="ChEBI" id="CHEBI:60519"/>
    </ligand>
</feature>
<feature type="binding site" evidence="7">
    <location>
        <position position="8"/>
    </location>
    <ligand>
        <name>[4Fe-4S] cluster</name>
        <dbReference type="ChEBI" id="CHEBI:49883"/>
    </ligand>
</feature>
<dbReference type="NCBIfam" id="TIGR01703">
    <property type="entry name" value="hybrid_clust"/>
    <property type="match status" value="1"/>
</dbReference>
<feature type="binding site" evidence="7">
    <location>
        <position position="492"/>
    </location>
    <ligand>
        <name>hybrid [4Fe-2O-2S] cluster</name>
        <dbReference type="ChEBI" id="CHEBI:60519"/>
    </ligand>
</feature>
<feature type="binding site" evidence="7">
    <location>
        <position position="5"/>
    </location>
    <ligand>
        <name>[4Fe-4S] cluster</name>
        <dbReference type="ChEBI" id="CHEBI:49883"/>
    </ligand>
</feature>
<dbReference type="RefSeq" id="WP_005577004.1">
    <property type="nucleotide sequence ID" value="NZ_FORO01000027.1"/>
</dbReference>
<keyword evidence="5 7" id="KW-0408">Iron</keyword>
<dbReference type="GeneID" id="14210323"/>
<feature type="modified residue" description="Cysteine persulfide" evidence="7">
    <location>
        <position position="404"/>
    </location>
</feature>
<dbReference type="FunFam" id="3.40.50.2030:FF:000002">
    <property type="entry name" value="Hydroxylamine reductase"/>
    <property type="match status" value="1"/>
</dbReference>
<protein>
    <recommendedName>
        <fullName evidence="7">Hydroxylamine reductase</fullName>
        <ecNumber evidence="7">1.7.99.1</ecNumber>
    </recommendedName>
    <alternativeName>
        <fullName evidence="7">Hybrid-cluster protein</fullName>
        <shortName evidence="7">HCP</shortName>
    </alternativeName>
    <alternativeName>
        <fullName evidence="7">Prismane protein</fullName>
    </alternativeName>
</protein>
<dbReference type="GO" id="GO:0051539">
    <property type="term" value="F:4 iron, 4 sulfur cluster binding"/>
    <property type="evidence" value="ECO:0007669"/>
    <property type="project" value="UniProtKB-KW"/>
</dbReference>
<feature type="binding site" evidence="7">
    <location>
        <position position="23"/>
    </location>
    <ligand>
        <name>[4Fe-4S] cluster</name>
        <dbReference type="ChEBI" id="CHEBI:49883"/>
    </ligand>
</feature>
<dbReference type="GO" id="GO:0005737">
    <property type="term" value="C:cytoplasm"/>
    <property type="evidence" value="ECO:0007669"/>
    <property type="project" value="UniProtKB-SubCell"/>
</dbReference>
<name>A0A1I3R2Q0_9EURY</name>
<dbReference type="GO" id="GO:0042542">
    <property type="term" value="P:response to hydrogen peroxide"/>
    <property type="evidence" value="ECO:0007669"/>
    <property type="project" value="TreeGrafter"/>
</dbReference>
<feature type="binding site" evidence="7">
    <location>
        <position position="268"/>
    </location>
    <ligand>
        <name>hybrid [4Fe-2O-2S] cluster</name>
        <dbReference type="ChEBI" id="CHEBI:60519"/>
    </ligand>
</feature>
<keyword evidence="3 7" id="KW-0479">Metal-binding</keyword>
<feature type="binding site" evidence="7">
    <location>
        <position position="17"/>
    </location>
    <ligand>
        <name>[4Fe-4S] cluster</name>
        <dbReference type="ChEBI" id="CHEBI:49883"/>
    </ligand>
</feature>
<evidence type="ECO:0000256" key="6">
    <source>
        <dbReference type="ARBA" id="ARBA00023014"/>
    </source>
</evidence>
<dbReference type="Proteomes" id="UP000182829">
    <property type="component" value="Unassembled WGS sequence"/>
</dbReference>
<dbReference type="EMBL" id="FORO01000027">
    <property type="protein sequence ID" value="SFJ40794.1"/>
    <property type="molecule type" value="Genomic_DNA"/>
</dbReference>
<comment type="subcellular location">
    <subcellularLocation>
        <location evidence="7">Cytoplasm</location>
    </subcellularLocation>
</comment>
<comment type="function">
    <text evidence="7">Catalyzes the reduction of hydroxylamine to form NH(3) and H(2)O.</text>
</comment>
<organism evidence="8 9">
    <name type="scientific">Natronobacterium gregoryi</name>
    <dbReference type="NCBI Taxonomy" id="44930"/>
    <lineage>
        <taxon>Archaea</taxon>
        <taxon>Methanobacteriati</taxon>
        <taxon>Methanobacteriota</taxon>
        <taxon>Stenosarchaea group</taxon>
        <taxon>Halobacteria</taxon>
        <taxon>Halobacteriales</taxon>
        <taxon>Natrialbaceae</taxon>
        <taxon>Natronobacterium</taxon>
    </lineage>
</organism>
<evidence type="ECO:0000313" key="9">
    <source>
        <dbReference type="Proteomes" id="UP000182829"/>
    </source>
</evidence>
<comment type="catalytic activity">
    <reaction evidence="7">
        <text>A + NH4(+) + H2O = hydroxylamine + AH2 + H(+)</text>
        <dbReference type="Rhea" id="RHEA:22052"/>
        <dbReference type="ChEBI" id="CHEBI:13193"/>
        <dbReference type="ChEBI" id="CHEBI:15377"/>
        <dbReference type="ChEBI" id="CHEBI:15378"/>
        <dbReference type="ChEBI" id="CHEBI:15429"/>
        <dbReference type="ChEBI" id="CHEBI:17499"/>
        <dbReference type="ChEBI" id="CHEBI:28938"/>
        <dbReference type="EC" id="1.7.99.1"/>
    </reaction>
</comment>
<dbReference type="Pfam" id="PF03063">
    <property type="entry name" value="Prismane"/>
    <property type="match status" value="1"/>
</dbReference>
<evidence type="ECO:0000256" key="4">
    <source>
        <dbReference type="ARBA" id="ARBA00023002"/>
    </source>
</evidence>
<evidence type="ECO:0000256" key="5">
    <source>
        <dbReference type="ARBA" id="ARBA00023004"/>
    </source>
</evidence>
<comment type="cofactor">
    <cofactor evidence="7">
        <name>[4Fe-4S] cluster</name>
        <dbReference type="ChEBI" id="CHEBI:49883"/>
    </cofactor>
    <text evidence="7">Binds 1 [4Fe-4S] cluster.</text>
</comment>
<dbReference type="GO" id="GO:0004601">
    <property type="term" value="F:peroxidase activity"/>
    <property type="evidence" value="ECO:0007669"/>
    <property type="project" value="TreeGrafter"/>
</dbReference>
<dbReference type="PANTHER" id="PTHR30109">
    <property type="entry name" value="HYDROXYLAMINE REDUCTASE"/>
    <property type="match status" value="1"/>
</dbReference>
<dbReference type="HAMAP" id="MF_00069">
    <property type="entry name" value="Hydroxylam_reduct"/>
    <property type="match status" value="1"/>
</dbReference>
<dbReference type="InterPro" id="IPR016099">
    <property type="entry name" value="Prismane-like_a/b-sand"/>
</dbReference>
<dbReference type="Gene3D" id="1.20.1270.20">
    <property type="match status" value="2"/>
</dbReference>
<evidence type="ECO:0000256" key="2">
    <source>
        <dbReference type="ARBA" id="ARBA00022490"/>
    </source>
</evidence>
<dbReference type="SUPFAM" id="SSF56821">
    <property type="entry name" value="Prismane protein-like"/>
    <property type="match status" value="1"/>
</dbReference>
<dbReference type="PANTHER" id="PTHR30109:SF0">
    <property type="entry name" value="HYDROXYLAMINE REDUCTASE"/>
    <property type="match status" value="1"/>
</dbReference>
<dbReference type="InterPro" id="IPR004137">
    <property type="entry name" value="HCP/CODH"/>
</dbReference>
<dbReference type="EC" id="1.7.99.1" evidence="7"/>
<keyword evidence="6 7" id="KW-0411">Iron-sulfur</keyword>
<dbReference type="InterPro" id="IPR016100">
    <property type="entry name" value="Prismane_a-bundle"/>
</dbReference>
<dbReference type="PIRSF" id="PIRSF000076">
    <property type="entry name" value="HCP"/>
    <property type="match status" value="1"/>
</dbReference>
<keyword evidence="2 7" id="KW-0963">Cytoplasm</keyword>
<dbReference type="GO" id="GO:0050418">
    <property type="term" value="F:hydroxylamine reductase activity"/>
    <property type="evidence" value="ECO:0007669"/>
    <property type="project" value="UniProtKB-UniRule"/>
</dbReference>
<dbReference type="Gene3D" id="3.40.50.2030">
    <property type="match status" value="2"/>
</dbReference>
<feature type="binding site" evidence="7">
    <location>
        <position position="312"/>
    </location>
    <ligand>
        <name>hybrid [4Fe-2O-2S] cluster</name>
        <dbReference type="ChEBI" id="CHEBI:60519"/>
    </ligand>
</feature>
<dbReference type="CDD" id="cd01914">
    <property type="entry name" value="HCP"/>
    <property type="match status" value="1"/>
</dbReference>
<dbReference type="OrthoDB" id="21311at2157"/>
<accession>A0A1I3R2Q0</accession>
<keyword evidence="1 7" id="KW-0004">4Fe-4S</keyword>
<feature type="binding site" description="via persulfide group" evidence="7">
    <location>
        <position position="404"/>
    </location>
    <ligand>
        <name>hybrid [4Fe-2O-2S] cluster</name>
        <dbReference type="ChEBI" id="CHEBI:60519"/>
    </ligand>
</feature>
<comment type="similarity">
    <text evidence="7">Belongs to the HCP family.</text>
</comment>
<dbReference type="FunFam" id="1.20.1270.20:FF:000001">
    <property type="entry name" value="Hydroxylamine reductase"/>
    <property type="match status" value="1"/>
</dbReference>
<gene>
    <name evidence="7" type="primary">hcp</name>
    <name evidence="8" type="ORF">SAMN05443661_12729</name>
</gene>
<evidence type="ECO:0000313" key="8">
    <source>
        <dbReference type="EMBL" id="SFJ40794.1"/>
    </source>
</evidence>
<feature type="binding site" evidence="7">
    <location>
        <position position="432"/>
    </location>
    <ligand>
        <name>hybrid [4Fe-2O-2S] cluster</name>
        <dbReference type="ChEBI" id="CHEBI:60519"/>
    </ligand>
</feature>
<feature type="binding site" evidence="7">
    <location>
        <position position="457"/>
    </location>
    <ligand>
        <name>hybrid [4Fe-2O-2S] cluster</name>
        <dbReference type="ChEBI" id="CHEBI:60519"/>
    </ligand>
</feature>
<feature type="binding site" evidence="7">
    <location>
        <position position="244"/>
    </location>
    <ligand>
        <name>hybrid [4Fe-2O-2S] cluster</name>
        <dbReference type="ChEBI" id="CHEBI:60519"/>
    </ligand>
</feature>
<dbReference type="GO" id="GO:0046872">
    <property type="term" value="F:metal ion binding"/>
    <property type="evidence" value="ECO:0007669"/>
    <property type="project" value="UniProtKB-KW"/>
</dbReference>
<keyword evidence="4 7" id="KW-0560">Oxidoreductase</keyword>
<sequence>MDMFCYQCQEAKGNEGCTTVGACGKKPNVANRQDLLIRQLKGLAFVAERVRKADSLDEDTAVFIAENLFTTLSNVNFDPDDIETRIEAAVERRETLRTTLESTSGPVDDSDWPEAATWTTTEADSIQQTATNVGVLETEDEDVRSLRELLTYALKGIAAYADHAYALGEKRDEVFAFVQRGLAATLDDEMDVDDLTALVHEAGEVGVEVMELLDRGNTSTYGHPEPTAVDVGVRNRPGILVSGHDLRDLEELLEQTDGEGVDVYTHGEMLPAHSYPELKEYDHFVGNYGNAWWEQHKEFEAFNGPVLLTTNCLVPPKDSYLERVYTTGVVRYPDVDHVSDRENGAPKDFSPLIEHATKLESPEELESGTISGGFARNTVLDHADAIIDGIENGDIRGFVVMAGCDGRHSERKYYTEMAKQLPDDVIILTAGCAKYRYNKLDLGDIGGIPRVLDAGQCNDSYSLLRVAQALQDALDLKDVNDLPIAYDIAWYEQKAVTVLLALLSQDVEGIRLGPTLPAFLSENVAELLVEEFDIKPIGSVEDDTEALLSEIDRGREAVFGEQTAVGD</sequence>
<comment type="cofactor">
    <cofactor evidence="7">
        <name>hybrid [4Fe-2O-2S] cluster</name>
        <dbReference type="ChEBI" id="CHEBI:60519"/>
    </cofactor>
    <text evidence="7">Binds 1 hybrid [4Fe-2O-2S] cluster.</text>
</comment>
<dbReference type="NCBIfam" id="NF003658">
    <property type="entry name" value="PRK05290.1"/>
    <property type="match status" value="1"/>
</dbReference>
<dbReference type="InterPro" id="IPR010048">
    <property type="entry name" value="Hydroxylam_reduct"/>
</dbReference>
<proteinExistence type="inferred from homology"/>
<dbReference type="OMA" id="AYAQGMC"/>